<accession>A0AA36NGN0</accession>
<dbReference type="PANTHER" id="PTHR24113:SF12">
    <property type="entry name" value="RAN GTPASE-ACTIVATING PROTEIN 1"/>
    <property type="match status" value="1"/>
</dbReference>
<evidence type="ECO:0000256" key="2">
    <source>
        <dbReference type="ARBA" id="ARBA00022614"/>
    </source>
</evidence>
<evidence type="ECO:0000256" key="1">
    <source>
        <dbReference type="ARBA" id="ARBA00022468"/>
    </source>
</evidence>
<reference evidence="6" key="1">
    <citation type="submission" date="2023-08" db="EMBL/GenBank/DDBJ databases">
        <authorList>
            <person name="Chen Y."/>
            <person name="Shah S."/>
            <person name="Dougan E. K."/>
            <person name="Thang M."/>
            <person name="Chan C."/>
        </authorList>
    </citation>
    <scope>NUCLEOTIDE SEQUENCE</scope>
</reference>
<gene>
    <name evidence="6" type="ORF">EVOR1521_LOCUS27921</name>
</gene>
<evidence type="ECO:0000256" key="3">
    <source>
        <dbReference type="ARBA" id="ARBA00022737"/>
    </source>
</evidence>
<keyword evidence="3" id="KW-0677">Repeat</keyword>
<dbReference type="EMBL" id="CAUJNA010003603">
    <property type="protein sequence ID" value="CAJ1405799.1"/>
    <property type="molecule type" value="Genomic_DNA"/>
</dbReference>
<protein>
    <recommendedName>
        <fullName evidence="5">WWE domain-containing protein</fullName>
    </recommendedName>
</protein>
<feature type="region of interest" description="Disordered" evidence="4">
    <location>
        <begin position="103"/>
        <end position="122"/>
    </location>
</feature>
<dbReference type="GO" id="GO:0005829">
    <property type="term" value="C:cytosol"/>
    <property type="evidence" value="ECO:0007669"/>
    <property type="project" value="TreeGrafter"/>
</dbReference>
<dbReference type="Gene3D" id="3.30.720.50">
    <property type="match status" value="1"/>
</dbReference>
<dbReference type="InterPro" id="IPR018123">
    <property type="entry name" value="WWE-dom_subgr"/>
</dbReference>
<dbReference type="Gene3D" id="3.80.10.10">
    <property type="entry name" value="Ribonuclease Inhibitor"/>
    <property type="match status" value="1"/>
</dbReference>
<dbReference type="SUPFAM" id="SSF117839">
    <property type="entry name" value="WWE domain"/>
    <property type="match status" value="1"/>
</dbReference>
<dbReference type="InterPro" id="IPR004170">
    <property type="entry name" value="WWE_dom"/>
</dbReference>
<dbReference type="GO" id="GO:0008270">
    <property type="term" value="F:zinc ion binding"/>
    <property type="evidence" value="ECO:0007669"/>
    <property type="project" value="InterPro"/>
</dbReference>
<dbReference type="SMART" id="SM00678">
    <property type="entry name" value="WWE"/>
    <property type="match status" value="1"/>
</dbReference>
<dbReference type="GO" id="GO:0006913">
    <property type="term" value="P:nucleocytoplasmic transport"/>
    <property type="evidence" value="ECO:0007669"/>
    <property type="project" value="TreeGrafter"/>
</dbReference>
<evidence type="ECO:0000259" key="5">
    <source>
        <dbReference type="PROSITE" id="PS50918"/>
    </source>
</evidence>
<dbReference type="PROSITE" id="PS50918">
    <property type="entry name" value="WWE"/>
    <property type="match status" value="1"/>
</dbReference>
<dbReference type="Pfam" id="PF02825">
    <property type="entry name" value="WWE"/>
    <property type="match status" value="1"/>
</dbReference>
<organism evidence="6 7">
    <name type="scientific">Effrenium voratum</name>
    <dbReference type="NCBI Taxonomy" id="2562239"/>
    <lineage>
        <taxon>Eukaryota</taxon>
        <taxon>Sar</taxon>
        <taxon>Alveolata</taxon>
        <taxon>Dinophyceae</taxon>
        <taxon>Suessiales</taxon>
        <taxon>Symbiodiniaceae</taxon>
        <taxon>Effrenium</taxon>
    </lineage>
</organism>
<name>A0AA36NGN0_9DINO</name>
<evidence type="ECO:0000313" key="7">
    <source>
        <dbReference type="Proteomes" id="UP001178507"/>
    </source>
</evidence>
<keyword evidence="7" id="KW-1185">Reference proteome</keyword>
<dbReference type="InterPro" id="IPR032675">
    <property type="entry name" value="LRR_dom_sf"/>
</dbReference>
<dbReference type="GO" id="GO:0005634">
    <property type="term" value="C:nucleus"/>
    <property type="evidence" value="ECO:0007669"/>
    <property type="project" value="TreeGrafter"/>
</dbReference>
<comment type="caution">
    <text evidence="6">The sequence shown here is derived from an EMBL/GenBank/DDBJ whole genome shotgun (WGS) entry which is preliminary data.</text>
</comment>
<dbReference type="AlphaFoldDB" id="A0AA36NGN0"/>
<dbReference type="Pfam" id="PF13516">
    <property type="entry name" value="LRR_6"/>
    <property type="match status" value="4"/>
</dbReference>
<keyword evidence="2" id="KW-0433">Leucine-rich repeat</keyword>
<dbReference type="GO" id="GO:0048471">
    <property type="term" value="C:perinuclear region of cytoplasm"/>
    <property type="evidence" value="ECO:0007669"/>
    <property type="project" value="TreeGrafter"/>
</dbReference>
<dbReference type="InterPro" id="IPR001611">
    <property type="entry name" value="Leu-rich_rpt"/>
</dbReference>
<dbReference type="InterPro" id="IPR027038">
    <property type="entry name" value="RanGap"/>
</dbReference>
<dbReference type="GO" id="GO:0005096">
    <property type="term" value="F:GTPase activator activity"/>
    <property type="evidence" value="ECO:0007669"/>
    <property type="project" value="UniProtKB-KW"/>
</dbReference>
<dbReference type="InterPro" id="IPR037197">
    <property type="entry name" value="WWE_dom_sf"/>
</dbReference>
<sequence>MGASRGLWEWQDATWHRLNSKDASILEAAYLQDPEGACPLSLGPHECCYEVDFSVMQQRNRASGKIRNLRRKARPTAERQEELEGQLKEAVEKAESVAKEAASAQAFLPPLPQERSEQSLQREPLVEAEFGSLAALQRSISSGAVVLLRGSWLARRELKDLREAPPEACWRGPLDLDTPKLVAVSGLQEDQPERFELLKRLVDLQLQQLDDFALFLDTTCAPEASEWAKLGAMVEWFASPFTTTWSLTRSFAPWTWLQRCLAQLASNSREKLLEVSDLDERLDWAHSLPLVPPAFDVILSEMHFQRPKDFEIIKGLYKEAFERVLGARDEWMDFSGFGLDDFHAVQLAEVLLHSQSLVKLVLAENQISDLGMQALAPQLPASLKLLDLSQNSVGDLGVSALAKHLPPRLQQLCLSSNTFGAEGLETLLRRLPSCLDLTSLRLARLPLGRAGLSLDLGQLRSVARLSLAEVQLGQGVAALHLPPQLEELQLDENCLGDPGLIALAPKLATCNTLRSLSLNENAFADAGN</sequence>
<dbReference type="GO" id="GO:0031267">
    <property type="term" value="F:small GTPase binding"/>
    <property type="evidence" value="ECO:0007669"/>
    <property type="project" value="TreeGrafter"/>
</dbReference>
<dbReference type="Proteomes" id="UP001178507">
    <property type="component" value="Unassembled WGS sequence"/>
</dbReference>
<dbReference type="SUPFAM" id="SSF52047">
    <property type="entry name" value="RNI-like"/>
    <property type="match status" value="1"/>
</dbReference>
<dbReference type="PANTHER" id="PTHR24113">
    <property type="entry name" value="RAN GTPASE-ACTIVATING PROTEIN 1"/>
    <property type="match status" value="1"/>
</dbReference>
<evidence type="ECO:0000313" key="6">
    <source>
        <dbReference type="EMBL" id="CAJ1405799.1"/>
    </source>
</evidence>
<proteinExistence type="predicted"/>
<keyword evidence="1" id="KW-0343">GTPase activation</keyword>
<feature type="domain" description="WWE" evidence="5">
    <location>
        <begin position="1"/>
        <end position="71"/>
    </location>
</feature>
<dbReference type="SMART" id="SM00368">
    <property type="entry name" value="LRR_RI"/>
    <property type="match status" value="4"/>
</dbReference>
<evidence type="ECO:0000256" key="4">
    <source>
        <dbReference type="SAM" id="MobiDB-lite"/>
    </source>
</evidence>